<gene>
    <name evidence="8" type="ORF">CDV49_05525</name>
</gene>
<dbReference type="GO" id="GO:0055085">
    <property type="term" value="P:transmembrane transport"/>
    <property type="evidence" value="ECO:0007669"/>
    <property type="project" value="UniProtKB-ARBA"/>
</dbReference>
<comment type="subcellular location">
    <subcellularLocation>
        <location evidence="1">Cell inner membrane</location>
        <topology evidence="1">Peripheral membrane protein</topology>
    </subcellularLocation>
</comment>
<name>A0A212ADM4_9RHOB</name>
<evidence type="ECO:0000256" key="4">
    <source>
        <dbReference type="ARBA" id="ARBA00022741"/>
    </source>
</evidence>
<evidence type="ECO:0000256" key="2">
    <source>
        <dbReference type="ARBA" id="ARBA00005417"/>
    </source>
</evidence>
<dbReference type="PANTHER" id="PTHR43776:SF7">
    <property type="entry name" value="D,D-DIPEPTIDE TRANSPORT ATP-BINDING PROTEIN DDPF-RELATED"/>
    <property type="match status" value="1"/>
</dbReference>
<sequence>MRPRAGDVPRPEAGGCRYRGPLCPAVAPLHPCAAGRQSARRCGGQPPADHPRHVQRHGRSRAVTDAPLLSLRDISVNFGGFQALNSVSFDLAEGETLGLVGESGSGKSTIGNVILGRVTAASGTVTYAGEDITYLPRSRRRALGREIQVIFQDPYSSLNPVRTIGQTLAEPLMAAGERNSAEISRRIRAILDIVGMPADTVERFPSEFSGGQRQRIAVARAVIARPKLVVCDEPVSALDLSVQAQVLNLLNDLQKEMKLTLLFISHDLTVVRHVSRRAMVIFRGEIVEEGDAGRILENPQHPYTRTLLAAAPVPDPVAQRQRRQAWREMRRISAAA</sequence>
<accession>A0A212ADM4</accession>
<dbReference type="PANTHER" id="PTHR43776">
    <property type="entry name" value="TRANSPORT ATP-BINDING PROTEIN"/>
    <property type="match status" value="1"/>
</dbReference>
<proteinExistence type="inferred from homology"/>
<dbReference type="Pfam" id="PF08352">
    <property type="entry name" value="oligo_HPY"/>
    <property type="match status" value="1"/>
</dbReference>
<evidence type="ECO:0000313" key="9">
    <source>
        <dbReference type="Proteomes" id="UP000196878"/>
    </source>
</evidence>
<dbReference type="GO" id="GO:0005886">
    <property type="term" value="C:plasma membrane"/>
    <property type="evidence" value="ECO:0007669"/>
    <property type="project" value="UniProtKB-SubCell"/>
</dbReference>
<evidence type="ECO:0000256" key="3">
    <source>
        <dbReference type="ARBA" id="ARBA00022448"/>
    </source>
</evidence>
<reference evidence="8 9" key="1">
    <citation type="submission" date="2016-12" db="EMBL/GenBank/DDBJ databases">
        <title>Comparison of Traditional DNA-DNA Hybridization with In Silico Genomic Analysis.</title>
        <authorList>
            <person name="Nicholson A.C."/>
            <person name="Humrighouse B.W."/>
            <person name="Graziano J."/>
            <person name="Lasker B."/>
            <person name="Whitney A.M."/>
            <person name="Mcquiston J.R."/>
        </authorList>
    </citation>
    <scope>NUCLEOTIDE SEQUENCE [LARGE SCALE GENOMIC DNA]</scope>
    <source>
        <strain evidence="8 9">H2240</strain>
    </source>
</reference>
<keyword evidence="9" id="KW-1185">Reference proteome</keyword>
<organism evidence="8 9">
    <name type="scientific">Haematobacter genomosp. 1</name>
    <dbReference type="NCBI Taxonomy" id="366618"/>
    <lineage>
        <taxon>Bacteria</taxon>
        <taxon>Pseudomonadati</taxon>
        <taxon>Pseudomonadota</taxon>
        <taxon>Alphaproteobacteria</taxon>
        <taxon>Rhodobacterales</taxon>
        <taxon>Paracoccaceae</taxon>
        <taxon>Haematobacter</taxon>
    </lineage>
</organism>
<evidence type="ECO:0000256" key="6">
    <source>
        <dbReference type="SAM" id="MobiDB-lite"/>
    </source>
</evidence>
<evidence type="ECO:0000313" key="8">
    <source>
        <dbReference type="EMBL" id="OWJ79345.1"/>
    </source>
</evidence>
<comment type="similarity">
    <text evidence="2">Belongs to the ABC transporter superfamily.</text>
</comment>
<keyword evidence="3" id="KW-0813">Transport</keyword>
<feature type="region of interest" description="Disordered" evidence="6">
    <location>
        <begin position="36"/>
        <end position="61"/>
    </location>
</feature>
<dbReference type="PROSITE" id="PS00211">
    <property type="entry name" value="ABC_TRANSPORTER_1"/>
    <property type="match status" value="1"/>
</dbReference>
<dbReference type="InterPro" id="IPR013563">
    <property type="entry name" value="Oligopep_ABC_C"/>
</dbReference>
<dbReference type="OrthoDB" id="9815712at2"/>
<evidence type="ECO:0000256" key="1">
    <source>
        <dbReference type="ARBA" id="ARBA00004417"/>
    </source>
</evidence>
<dbReference type="InterPro" id="IPR003439">
    <property type="entry name" value="ABC_transporter-like_ATP-bd"/>
</dbReference>
<dbReference type="GO" id="GO:0016887">
    <property type="term" value="F:ATP hydrolysis activity"/>
    <property type="evidence" value="ECO:0007669"/>
    <property type="project" value="InterPro"/>
</dbReference>
<dbReference type="GO" id="GO:0005524">
    <property type="term" value="F:ATP binding"/>
    <property type="evidence" value="ECO:0007669"/>
    <property type="project" value="UniProtKB-KW"/>
</dbReference>
<dbReference type="PROSITE" id="PS50893">
    <property type="entry name" value="ABC_TRANSPORTER_2"/>
    <property type="match status" value="1"/>
</dbReference>
<keyword evidence="4" id="KW-0547">Nucleotide-binding</keyword>
<dbReference type="InterPro" id="IPR017871">
    <property type="entry name" value="ABC_transporter-like_CS"/>
</dbReference>
<dbReference type="SUPFAM" id="SSF52540">
    <property type="entry name" value="P-loop containing nucleoside triphosphate hydrolases"/>
    <property type="match status" value="1"/>
</dbReference>
<dbReference type="InterPro" id="IPR027417">
    <property type="entry name" value="P-loop_NTPase"/>
</dbReference>
<dbReference type="GO" id="GO:0015833">
    <property type="term" value="P:peptide transport"/>
    <property type="evidence" value="ECO:0007669"/>
    <property type="project" value="InterPro"/>
</dbReference>
<dbReference type="Proteomes" id="UP000196878">
    <property type="component" value="Unassembled WGS sequence"/>
</dbReference>
<evidence type="ECO:0000256" key="5">
    <source>
        <dbReference type="ARBA" id="ARBA00022840"/>
    </source>
</evidence>
<feature type="domain" description="ABC transporter" evidence="7">
    <location>
        <begin position="69"/>
        <end position="308"/>
    </location>
</feature>
<dbReference type="EMBL" id="NIPW01000008">
    <property type="protein sequence ID" value="OWJ79345.1"/>
    <property type="molecule type" value="Genomic_DNA"/>
</dbReference>
<dbReference type="AlphaFoldDB" id="A0A212ADM4"/>
<protein>
    <submittedName>
        <fullName evidence="8">Peptide ABC transporter ATP-binding protein</fullName>
    </submittedName>
</protein>
<dbReference type="SMART" id="SM00382">
    <property type="entry name" value="AAA"/>
    <property type="match status" value="1"/>
</dbReference>
<dbReference type="Pfam" id="PF00005">
    <property type="entry name" value="ABC_tran"/>
    <property type="match status" value="1"/>
</dbReference>
<keyword evidence="5 8" id="KW-0067">ATP-binding</keyword>
<comment type="caution">
    <text evidence="8">The sequence shown here is derived from an EMBL/GenBank/DDBJ whole genome shotgun (WGS) entry which is preliminary data.</text>
</comment>
<dbReference type="CDD" id="cd03257">
    <property type="entry name" value="ABC_NikE_OppD_transporters"/>
    <property type="match status" value="1"/>
</dbReference>
<dbReference type="Gene3D" id="3.40.50.300">
    <property type="entry name" value="P-loop containing nucleotide triphosphate hydrolases"/>
    <property type="match status" value="1"/>
</dbReference>
<dbReference type="InterPro" id="IPR050319">
    <property type="entry name" value="ABC_transp_ATP-bind"/>
</dbReference>
<evidence type="ECO:0000259" key="7">
    <source>
        <dbReference type="PROSITE" id="PS50893"/>
    </source>
</evidence>
<dbReference type="InterPro" id="IPR003593">
    <property type="entry name" value="AAA+_ATPase"/>
</dbReference>